<dbReference type="EMBL" id="BAABJH010000007">
    <property type="protein sequence ID" value="GAA4901402.1"/>
    <property type="molecule type" value="Genomic_DNA"/>
</dbReference>
<feature type="domain" description="LamG-like jellyroll fold" evidence="5">
    <location>
        <begin position="874"/>
        <end position="1023"/>
    </location>
</feature>
<evidence type="ECO:0000256" key="1">
    <source>
        <dbReference type="ARBA" id="ARBA00022729"/>
    </source>
</evidence>
<keyword evidence="2" id="KW-1015">Disulfide bond</keyword>
<dbReference type="Proteomes" id="UP001500433">
    <property type="component" value="Unassembled WGS sequence"/>
</dbReference>
<evidence type="ECO:0000256" key="2">
    <source>
        <dbReference type="ARBA" id="ARBA00023157"/>
    </source>
</evidence>
<organism evidence="6 7">
    <name type="scientific">Flaviramulus aquimarinus</name>
    <dbReference type="NCBI Taxonomy" id="1170456"/>
    <lineage>
        <taxon>Bacteria</taxon>
        <taxon>Pseudomonadati</taxon>
        <taxon>Bacteroidota</taxon>
        <taxon>Flavobacteriia</taxon>
        <taxon>Flavobacteriales</taxon>
        <taxon>Flavobacteriaceae</taxon>
        <taxon>Flaviramulus</taxon>
    </lineage>
</organism>
<dbReference type="InterPro" id="IPR013320">
    <property type="entry name" value="ConA-like_dom_sf"/>
</dbReference>
<dbReference type="Pfam" id="PF26628">
    <property type="entry name" value="DUF8202"/>
    <property type="match status" value="1"/>
</dbReference>
<dbReference type="Pfam" id="PF13385">
    <property type="entry name" value="Laminin_G_3"/>
    <property type="match status" value="1"/>
</dbReference>
<dbReference type="InterPro" id="IPR006558">
    <property type="entry name" value="LamG-like"/>
</dbReference>
<evidence type="ECO:0000259" key="5">
    <source>
        <dbReference type="SMART" id="SM00560"/>
    </source>
</evidence>
<sequence>MKKVSTLSNYILLGIFLSVCALSTAQDFRIQEVQDDVANDGTAEASGYAEVTNITTGFTAVTSTASAFALPSNNRKTHGGPSGSTAVREGDDMAGARVLTAGNTITYYREAGSQLETTRFNTTLWEYTGTVGGNNEFIVRERFAVDLNGGTYTSDELISASITNKDKCIPFITGIMNDSATDNADSGTAIAYLTSSTNLRVEKGGTNTPNVRVYITLVEFTGSNWTVLHGDSGNVSAETGTITLNDDSDGSSGTATDVSDWANSIIFSQHRGDTATGGSNDAHGDNWPSTNKGSDDRSVDWTFHTAHDSDGTNRHFVHILNNSDVTVTRFSDATVGNATVDITSAGLTDVSQSMIVGSTYHSGTGQGYGRGWRNYKINTLTQAEYWSARVGGSGATVGNELQIIDFATSPTQTVGPGGITTNLELWLKADTGVEQAASVAAVNNDQVLNWLDNTVNTNDATQTTGVNKPIFKDNTINFNPTVDFDGTSHEMAASTATNDEITIFAVAEGTYSSTKSLIDLDNAANGSVYVEQTAATTFQGSYTDSASSTSGVVSNDLTATTSGTPYLINYRHLAADKSRLLINGNLQTVPGVNTNANTLSGNFTAGIGADLSSSSTRWDGGIAEMIVYNYKVPQAERWQIESYLGIKYGITIGVNGTSQDYVDSDNTIIWDQSDDAAAFNYNVTGIGRDDTSELNQKQSKTINTTNDITVGIKDIATNNSLNTNTFFADKTFLMWGHDDGGTSTAADITKDFSAGTSITSNASVTPITQKWKMVVTDSVPTIKLSIPESMVSGTNAGGEDYVMIVADDASFTTNVTSATMEDVGSELEVDFYFEGTKFITFGSTTEIDLGDRSVFFDGSDSYLTAGDVNDLANMDYTISAWVRRDSLKMDIVSKRNYFHEAPGPPSETYTHGYAFRINSTGQFRMVWRDPVDATNNIMQTDATIPWNEWHHIAATYNSSEGLLGTTRLYIDGILEDTDDTLDPIDTPSDAHFMIGAAHHIKRQQRAKGNIDEVRVWNVALSSDQIRYIINQEIEKNNILGTDYADGKVIPTSITKNEIVPIPWNNLIAYYPMSTQVFGSIKDESNSGNDASMINFDGIDTQTAPLPYVSTQDGAWDTSATWVNGDVQYLPGVDTYLVQEETIDYNIVQINHAVTMENKDTSLIPAANNDNRTVLGLMINSGGDLEVVGDTSAGEGNALTVSHYLKIDGTLDLEGESQLIQTTDSDFDTTSTGTLERDQQGTSSTYIYNYWCSPVAPTSNGSYTLPDIINNVSFLTSGYNGTTAPANADYWIWKYANLTADTYSLWQHVRSTGSLLVGQGFTMKGPGTVTTDQNYILQGQPNNGDFSLSIAAGSDYLIGNPYPSALDADEFIKDNISAADGGKAGNTDNVINGVLYFWDHFSDNTHKLAEYEGGYATYTLMGGAVAVNNDVRINSAAGGSGTKEPERYIPVGQGFFVSAILDTDVTGNVSPVDGGTILFKNSQRVFQKEEVTVDNTGSVFTKSTKKGNVIKSKAVDTRQKIRLMFDSPKGYHRQLLVGVDQNASNDFDLGYDGPLNESNKEDMYWKLGPENLVIQAVNNFNPDQILPLGMKIAKNGLATIRIDKLENVSDLDIYIHDKELNVYHNLNESSYQLSLDSGEYQDRFEITFSNPQLLSTDDVLNDNLEVYYSNEKERIIINNPTLKHIQSIKMYSILGQLVLESNINSNENYLEISKKQIHTGIYIIKLKSENSIISKKVQIH</sequence>
<dbReference type="SMART" id="SM00560">
    <property type="entry name" value="LamGL"/>
    <property type="match status" value="1"/>
</dbReference>
<feature type="chain" id="PRO_5047477374" description="LamG-like jellyroll fold domain-containing protein" evidence="4">
    <location>
        <begin position="22"/>
        <end position="1739"/>
    </location>
</feature>
<evidence type="ECO:0000313" key="7">
    <source>
        <dbReference type="Proteomes" id="UP001500433"/>
    </source>
</evidence>
<evidence type="ECO:0000313" key="6">
    <source>
        <dbReference type="EMBL" id="GAA4901402.1"/>
    </source>
</evidence>
<dbReference type="RefSeq" id="WP_345274872.1">
    <property type="nucleotide sequence ID" value="NZ_BAABJH010000007.1"/>
</dbReference>
<evidence type="ECO:0000256" key="3">
    <source>
        <dbReference type="SAM" id="MobiDB-lite"/>
    </source>
</evidence>
<keyword evidence="1 4" id="KW-0732">Signal</keyword>
<evidence type="ECO:0000256" key="4">
    <source>
        <dbReference type="SAM" id="SignalP"/>
    </source>
</evidence>
<gene>
    <name evidence="6" type="ORF">GCM10023311_28880</name>
</gene>
<dbReference type="InterPro" id="IPR058515">
    <property type="entry name" value="DUF8202"/>
</dbReference>
<proteinExistence type="predicted"/>
<comment type="caution">
    <text evidence="6">The sequence shown here is derived from an EMBL/GenBank/DDBJ whole genome shotgun (WGS) entry which is preliminary data.</text>
</comment>
<dbReference type="SUPFAM" id="SSF49899">
    <property type="entry name" value="Concanavalin A-like lectins/glucanases"/>
    <property type="match status" value="1"/>
</dbReference>
<reference evidence="7" key="1">
    <citation type="journal article" date="2019" name="Int. J. Syst. Evol. Microbiol.">
        <title>The Global Catalogue of Microorganisms (GCM) 10K type strain sequencing project: providing services to taxonomists for standard genome sequencing and annotation.</title>
        <authorList>
            <consortium name="The Broad Institute Genomics Platform"/>
            <consortium name="The Broad Institute Genome Sequencing Center for Infectious Disease"/>
            <person name="Wu L."/>
            <person name="Ma J."/>
        </authorList>
    </citation>
    <scope>NUCLEOTIDE SEQUENCE [LARGE SCALE GENOMIC DNA]</scope>
    <source>
        <strain evidence="7">JCM 18274</strain>
    </source>
</reference>
<protein>
    <recommendedName>
        <fullName evidence="5">LamG-like jellyroll fold domain-containing protein</fullName>
    </recommendedName>
</protein>
<name>A0ABP9FGB6_9FLAO</name>
<feature type="region of interest" description="Disordered" evidence="3">
    <location>
        <begin position="272"/>
        <end position="297"/>
    </location>
</feature>
<feature type="signal peptide" evidence="4">
    <location>
        <begin position="1"/>
        <end position="21"/>
    </location>
</feature>
<keyword evidence="7" id="KW-1185">Reference proteome</keyword>
<dbReference type="NCBIfam" id="TIGR04183">
    <property type="entry name" value="Por_Secre_tail"/>
    <property type="match status" value="1"/>
</dbReference>
<accession>A0ABP9FGB6</accession>
<dbReference type="InterPro" id="IPR026444">
    <property type="entry name" value="Secre_tail"/>
</dbReference>
<dbReference type="Gene3D" id="2.60.120.200">
    <property type="match status" value="1"/>
</dbReference>